<sequence length="25" mass="2787">MKSTSAFFADGTSNYAPKFLPNYTQ</sequence>
<accession>A0A6G0Z9Y6</accession>
<name>A0A6G0Z9Y6_APHCR</name>
<comment type="caution">
    <text evidence="1">The sequence shown here is derived from an EMBL/GenBank/DDBJ whole genome shotgun (WGS) entry which is preliminary data.</text>
</comment>
<reference evidence="1 2" key="1">
    <citation type="submission" date="2019-08" db="EMBL/GenBank/DDBJ databases">
        <title>Whole genome of Aphis craccivora.</title>
        <authorList>
            <person name="Voronova N.V."/>
            <person name="Shulinski R.S."/>
            <person name="Bandarenka Y.V."/>
            <person name="Zhorov D.G."/>
            <person name="Warner D."/>
        </authorList>
    </citation>
    <scope>NUCLEOTIDE SEQUENCE [LARGE SCALE GENOMIC DNA]</scope>
    <source>
        <strain evidence="1">180601</strain>
        <tissue evidence="1">Whole Body</tissue>
    </source>
</reference>
<gene>
    <name evidence="1" type="ORF">FWK35_00002516</name>
</gene>
<dbReference type="Proteomes" id="UP000478052">
    <property type="component" value="Unassembled WGS sequence"/>
</dbReference>
<organism evidence="1 2">
    <name type="scientific">Aphis craccivora</name>
    <name type="common">Cowpea aphid</name>
    <dbReference type="NCBI Taxonomy" id="307492"/>
    <lineage>
        <taxon>Eukaryota</taxon>
        <taxon>Metazoa</taxon>
        <taxon>Ecdysozoa</taxon>
        <taxon>Arthropoda</taxon>
        <taxon>Hexapoda</taxon>
        <taxon>Insecta</taxon>
        <taxon>Pterygota</taxon>
        <taxon>Neoptera</taxon>
        <taxon>Paraneoptera</taxon>
        <taxon>Hemiptera</taxon>
        <taxon>Sternorrhyncha</taxon>
        <taxon>Aphidomorpha</taxon>
        <taxon>Aphidoidea</taxon>
        <taxon>Aphididae</taxon>
        <taxon>Aphidini</taxon>
        <taxon>Aphis</taxon>
        <taxon>Aphis</taxon>
    </lineage>
</organism>
<dbReference type="EMBL" id="VUJU01000922">
    <property type="protein sequence ID" value="KAF0767658.1"/>
    <property type="molecule type" value="Genomic_DNA"/>
</dbReference>
<protein>
    <submittedName>
        <fullName evidence="1">Uncharacterized protein</fullName>
    </submittedName>
</protein>
<keyword evidence="2" id="KW-1185">Reference proteome</keyword>
<proteinExistence type="predicted"/>
<evidence type="ECO:0000313" key="2">
    <source>
        <dbReference type="Proteomes" id="UP000478052"/>
    </source>
</evidence>
<evidence type="ECO:0000313" key="1">
    <source>
        <dbReference type="EMBL" id="KAF0767658.1"/>
    </source>
</evidence>
<dbReference type="AlphaFoldDB" id="A0A6G0Z9Y6"/>